<sequence length="169" mass="19143">MKSIFSVHQPEEKWNHRYSELLKICDEFKTSPRFASKVSIDYDKFSKAVMQVYPQELTEVKTKLQLRVLDRHKVAALTSIVVYRSSCVTVSPNSGANAFCQVSSELFGIHIGLSNLGKPSILLRNKDEILASIITQLRHNEASVTSLSCIYFMLEEEFNDKAIQSAIKV</sequence>
<protein>
    <submittedName>
        <fullName evidence="1">Uncharacterized protein</fullName>
    </submittedName>
</protein>
<organism evidence="1 2">
    <name type="scientific">Leptospira levettii</name>
    <dbReference type="NCBI Taxonomy" id="2023178"/>
    <lineage>
        <taxon>Bacteria</taxon>
        <taxon>Pseudomonadati</taxon>
        <taxon>Spirochaetota</taxon>
        <taxon>Spirochaetia</taxon>
        <taxon>Leptospirales</taxon>
        <taxon>Leptospiraceae</taxon>
        <taxon>Leptospira</taxon>
    </lineage>
</organism>
<comment type="caution">
    <text evidence="1">The sequence shown here is derived from an EMBL/GenBank/DDBJ whole genome shotgun (WGS) entry which is preliminary data.</text>
</comment>
<accession>A0AAW5VCS8</accession>
<dbReference type="RefSeq" id="WP_265356327.1">
    <property type="nucleotide sequence ID" value="NZ_JAMQPS010000005.1"/>
</dbReference>
<reference evidence="1" key="1">
    <citation type="submission" date="2022-06" db="EMBL/GenBank/DDBJ databases">
        <title>Leptospira isolates from biofilms formed at urban environments.</title>
        <authorList>
            <person name="Ribeiro P.S."/>
            <person name="Sousa T."/>
            <person name="Carvalho N."/>
            <person name="Aburjaile F."/>
            <person name="Neves F."/>
            <person name="Oliveira D."/>
            <person name="Blanco L."/>
            <person name="Lima J."/>
            <person name="Costa F."/>
            <person name="Brenig B."/>
            <person name="Soares S."/>
            <person name="Ramos R."/>
            <person name="Goes-Neto A."/>
            <person name="Matiuzzi M."/>
            <person name="Azevedo V."/>
            <person name="Ristow P."/>
        </authorList>
    </citation>
    <scope>NUCLEOTIDE SEQUENCE</scope>
    <source>
        <strain evidence="1">VSF7</strain>
    </source>
</reference>
<dbReference type="EMBL" id="JAMQQD010000007">
    <property type="protein sequence ID" value="MCW7516858.1"/>
    <property type="molecule type" value="Genomic_DNA"/>
</dbReference>
<name>A0AAW5VCS8_9LEPT</name>
<evidence type="ECO:0000313" key="2">
    <source>
        <dbReference type="Proteomes" id="UP001209694"/>
    </source>
</evidence>
<evidence type="ECO:0000313" key="1">
    <source>
        <dbReference type="EMBL" id="MCW7516858.1"/>
    </source>
</evidence>
<gene>
    <name evidence="1" type="ORF">ND810_16950</name>
</gene>
<proteinExistence type="predicted"/>
<dbReference type="AlphaFoldDB" id="A0AAW5VCS8"/>
<dbReference type="Proteomes" id="UP001209694">
    <property type="component" value="Unassembled WGS sequence"/>
</dbReference>